<keyword evidence="2" id="KW-0378">Hydrolase</keyword>
<proteinExistence type="predicted"/>
<gene>
    <name evidence="2" type="ORF">V5E97_03585</name>
</gene>
<evidence type="ECO:0000256" key="1">
    <source>
        <dbReference type="SAM" id="SignalP"/>
    </source>
</evidence>
<feature type="signal peptide" evidence="1">
    <location>
        <begin position="1"/>
        <end position="25"/>
    </location>
</feature>
<dbReference type="InterPro" id="IPR036278">
    <property type="entry name" value="Sialidase_sf"/>
</dbReference>
<evidence type="ECO:0000313" key="2">
    <source>
        <dbReference type="EMBL" id="XBH05113.1"/>
    </source>
</evidence>
<dbReference type="RefSeq" id="WP_406697913.1">
    <property type="nucleotide sequence ID" value="NZ_CP155447.1"/>
</dbReference>
<dbReference type="SUPFAM" id="SSF50939">
    <property type="entry name" value="Sialidases"/>
    <property type="match status" value="1"/>
</dbReference>
<name>A0AAU7CJC8_9BACT</name>
<dbReference type="GO" id="GO:0016798">
    <property type="term" value="F:hydrolase activity, acting on glycosyl bonds"/>
    <property type="evidence" value="ECO:0007669"/>
    <property type="project" value="UniProtKB-KW"/>
</dbReference>
<reference evidence="2" key="1">
    <citation type="submission" date="2024-05" db="EMBL/GenBank/DDBJ databases">
        <title>Planctomycetes of the genus Singulisphaera possess chitinolytic capabilities.</title>
        <authorList>
            <person name="Ivanova A."/>
        </authorList>
    </citation>
    <scope>NUCLEOTIDE SEQUENCE</scope>
    <source>
        <strain evidence="2">Ch08T</strain>
    </source>
</reference>
<dbReference type="EC" id="3.2.1.-" evidence="2"/>
<accession>A0AAU7CJC8</accession>
<feature type="chain" id="PRO_5043840094" evidence="1">
    <location>
        <begin position="26"/>
        <end position="353"/>
    </location>
</feature>
<dbReference type="EMBL" id="CP155447">
    <property type="protein sequence ID" value="XBH05113.1"/>
    <property type="molecule type" value="Genomic_DNA"/>
</dbReference>
<keyword evidence="2" id="KW-0326">Glycosidase</keyword>
<dbReference type="AlphaFoldDB" id="A0AAU7CJC8"/>
<keyword evidence="1" id="KW-0732">Signal</keyword>
<organism evidence="2">
    <name type="scientific">Singulisphaera sp. Ch08</name>
    <dbReference type="NCBI Taxonomy" id="3120278"/>
    <lineage>
        <taxon>Bacteria</taxon>
        <taxon>Pseudomonadati</taxon>
        <taxon>Planctomycetota</taxon>
        <taxon>Planctomycetia</taxon>
        <taxon>Isosphaerales</taxon>
        <taxon>Isosphaeraceae</taxon>
        <taxon>Singulisphaera</taxon>
    </lineage>
</organism>
<protein>
    <submittedName>
        <fullName evidence="2">Sialidase family protein</fullName>
        <ecNumber evidence="2">3.2.1.-</ecNumber>
    </submittedName>
</protein>
<dbReference type="Gene3D" id="2.120.10.10">
    <property type="match status" value="1"/>
</dbReference>
<dbReference type="CDD" id="cd15482">
    <property type="entry name" value="Sialidase_non-viral"/>
    <property type="match status" value="1"/>
</dbReference>
<sequence>MKLQRLPISLAVALLALAPLPRLRAAEPKPELVSVEKIWDKGSHNAFTDLIRWHDKWYCTFREADAHVGGDGKLRVLESSDGKSWESAALITEKGVDLRDPKLSITPDDRLMIVGGGSIYNGTKTLQGRRPRVTFSKDGREWTTPTPVLSEGEWLWRVTWHDGKAYGISYDAGARGTSAAKTATATGKVEPGAADWKLKLFVSTDGVKYDLVTHLDVPGEPNESTVRFLPDGEMIALVRREAGNKLAWIGHSQAPYTNWTWKETKHQVGGPNFIRLPDGSLWAAGRSYPGGAKTVVARMTGDSYEPLLTVPSGGDTSYSGLVWHDGLLWMSYYSSHEAKKSSIYLAKIKLPQK</sequence>